<dbReference type="InterPro" id="IPR010982">
    <property type="entry name" value="Lambda_DNA-bd_dom_sf"/>
</dbReference>
<dbReference type="Proteomes" id="UP001184861">
    <property type="component" value="Unassembled WGS sequence"/>
</dbReference>
<evidence type="ECO:0000313" key="3">
    <source>
        <dbReference type="EMBL" id="MDR6524992.1"/>
    </source>
</evidence>
<dbReference type="InterPro" id="IPR039418">
    <property type="entry name" value="LexA-like"/>
</dbReference>
<feature type="domain" description="HTH cro/C1-type" evidence="2">
    <location>
        <begin position="8"/>
        <end position="62"/>
    </location>
</feature>
<dbReference type="Gene3D" id="2.10.109.10">
    <property type="entry name" value="Umud Fragment, subunit A"/>
    <property type="match status" value="1"/>
</dbReference>
<name>A0AAE3Y6V6_9FLAO</name>
<evidence type="ECO:0000313" key="5">
    <source>
        <dbReference type="Proteomes" id="UP001184861"/>
    </source>
</evidence>
<dbReference type="AlphaFoldDB" id="A0AAE3Y6V6"/>
<accession>A0AAE3Y6V6</accession>
<evidence type="ECO:0000256" key="1">
    <source>
        <dbReference type="ARBA" id="ARBA00023125"/>
    </source>
</evidence>
<dbReference type="SUPFAM" id="SSF51306">
    <property type="entry name" value="LexA/Signal peptidase"/>
    <property type="match status" value="1"/>
</dbReference>
<gene>
    <name evidence="3" type="ORF">J2787_000362</name>
    <name evidence="4" type="ORF">J2787_000395</name>
</gene>
<dbReference type="InterPro" id="IPR015927">
    <property type="entry name" value="Peptidase_S24_S26A/B/C"/>
</dbReference>
<dbReference type="PANTHER" id="PTHR46558:SF11">
    <property type="entry name" value="HTH-TYPE TRANSCRIPTIONAL REGULATOR XRE"/>
    <property type="match status" value="1"/>
</dbReference>
<proteinExistence type="predicted"/>
<protein>
    <submittedName>
        <fullName evidence="3">Transcriptional regulator with XRE-family HTH domain</fullName>
    </submittedName>
</protein>
<dbReference type="Pfam" id="PF00717">
    <property type="entry name" value="Peptidase_S24"/>
    <property type="match status" value="1"/>
</dbReference>
<evidence type="ECO:0000259" key="2">
    <source>
        <dbReference type="PROSITE" id="PS50943"/>
    </source>
</evidence>
<reference evidence="3" key="1">
    <citation type="submission" date="2023-07" db="EMBL/GenBank/DDBJ databases">
        <title>Sorghum-associated microbial communities from plants grown in Nebraska, USA.</title>
        <authorList>
            <person name="Schachtman D."/>
        </authorList>
    </citation>
    <scope>NUCLEOTIDE SEQUENCE</scope>
    <source>
        <strain evidence="3">DS2360</strain>
    </source>
</reference>
<organism evidence="3 5">
    <name type="scientific">Chryseobacterium rhizosphaerae</name>
    <dbReference type="NCBI Taxonomy" id="395937"/>
    <lineage>
        <taxon>Bacteria</taxon>
        <taxon>Pseudomonadati</taxon>
        <taxon>Bacteroidota</taxon>
        <taxon>Flavobacteriia</taxon>
        <taxon>Flavobacteriales</taxon>
        <taxon>Weeksellaceae</taxon>
        <taxon>Chryseobacterium group</taxon>
        <taxon>Chryseobacterium</taxon>
    </lineage>
</organism>
<dbReference type="CDD" id="cd00093">
    <property type="entry name" value="HTH_XRE"/>
    <property type="match status" value="1"/>
</dbReference>
<dbReference type="EMBL" id="JAVDQY010000001">
    <property type="protein sequence ID" value="MDR6525025.1"/>
    <property type="molecule type" value="Genomic_DNA"/>
</dbReference>
<dbReference type="RefSeq" id="WP_202270655.1">
    <property type="nucleotide sequence ID" value="NZ_JAVDQY010000001.1"/>
</dbReference>
<sequence length="257" mass="30073">MSIFSDNIRFLRGKREKTQQELADLLSITRSRYVSYEDGRSEPSIEMLLKVSQSFHVSIDLLVSVDIRKYPMEETLNLPDNRIILPVLVDHLGNDTIEIISQEEAENYLEGYRDIQYIGNLQRIALPFLTHGKYRAFPAEGNSMPPFRRGSYIVGKYVEGIDHLKPGKTYVFVTLNEGIIYKRFMGKRKNRIWVSSDNSFYRPYDILIEEVLEIWQYASGIFPEDFESDETEDLDMKEMFMELKKDIKELENKISGK</sequence>
<keyword evidence="1" id="KW-0238">DNA-binding</keyword>
<dbReference type="Pfam" id="PF01381">
    <property type="entry name" value="HTH_3"/>
    <property type="match status" value="1"/>
</dbReference>
<comment type="caution">
    <text evidence="3">The sequence shown here is derived from an EMBL/GenBank/DDBJ whole genome shotgun (WGS) entry which is preliminary data.</text>
</comment>
<evidence type="ECO:0000313" key="4">
    <source>
        <dbReference type="EMBL" id="MDR6525025.1"/>
    </source>
</evidence>
<dbReference type="EMBL" id="JAVDQY010000001">
    <property type="protein sequence ID" value="MDR6524992.1"/>
    <property type="molecule type" value="Genomic_DNA"/>
</dbReference>
<dbReference type="InterPro" id="IPR036286">
    <property type="entry name" value="LexA/Signal_pep-like_sf"/>
</dbReference>
<dbReference type="InterPro" id="IPR001387">
    <property type="entry name" value="Cro/C1-type_HTH"/>
</dbReference>
<dbReference type="PROSITE" id="PS50943">
    <property type="entry name" value="HTH_CROC1"/>
    <property type="match status" value="1"/>
</dbReference>
<dbReference type="SUPFAM" id="SSF47413">
    <property type="entry name" value="lambda repressor-like DNA-binding domains"/>
    <property type="match status" value="1"/>
</dbReference>
<dbReference type="CDD" id="cd06529">
    <property type="entry name" value="S24_LexA-like"/>
    <property type="match status" value="1"/>
</dbReference>
<dbReference type="GO" id="GO:0003677">
    <property type="term" value="F:DNA binding"/>
    <property type="evidence" value="ECO:0007669"/>
    <property type="project" value="UniProtKB-KW"/>
</dbReference>
<dbReference type="Gene3D" id="1.10.260.40">
    <property type="entry name" value="lambda repressor-like DNA-binding domains"/>
    <property type="match status" value="1"/>
</dbReference>
<dbReference type="PANTHER" id="PTHR46558">
    <property type="entry name" value="TRACRIPTIONAL REGULATORY PROTEIN-RELATED-RELATED"/>
    <property type="match status" value="1"/>
</dbReference>
<dbReference type="SMART" id="SM00530">
    <property type="entry name" value="HTH_XRE"/>
    <property type="match status" value="1"/>
</dbReference>